<dbReference type="GO" id="GO:0005758">
    <property type="term" value="C:mitochondrial intermembrane space"/>
    <property type="evidence" value="ECO:0007669"/>
    <property type="project" value="UniProtKB-SubCell"/>
</dbReference>
<keyword evidence="8" id="KW-0560">Oxidoreductase</keyword>
<dbReference type="InterPro" id="IPR002207">
    <property type="entry name" value="Peroxidase_I"/>
</dbReference>
<sequence length="123" mass="14194">MGFNDQEITALMGAHTLGRCHSDRSGFLGPWTNAPTTFSNLYFVELTENKWHKKKWKGPLQYEDKSGQLMMLNTDMWMLWDKKFKPYTLEYAKNEDKFFADFASAFAKLLELGVPFPEGAQAV</sequence>
<evidence type="ECO:0000256" key="12">
    <source>
        <dbReference type="ARBA" id="ARBA00040313"/>
    </source>
</evidence>
<dbReference type="EC" id="1.11.1.5" evidence="11"/>
<dbReference type="GO" id="GO:0016688">
    <property type="term" value="F:L-ascorbate peroxidase activity"/>
    <property type="evidence" value="ECO:0007669"/>
    <property type="project" value="UniProtKB-EC"/>
</dbReference>
<evidence type="ECO:0000313" key="15">
    <source>
        <dbReference type="EMBL" id="KAI7839498.1"/>
    </source>
</evidence>
<keyword evidence="6" id="KW-0479">Metal-binding</keyword>
<dbReference type="GO" id="GO:0005759">
    <property type="term" value="C:mitochondrial matrix"/>
    <property type="evidence" value="ECO:0007669"/>
    <property type="project" value="UniProtKB-SubCell"/>
</dbReference>
<dbReference type="AlphaFoldDB" id="A0AAD5DNA9"/>
<evidence type="ECO:0000256" key="11">
    <source>
        <dbReference type="ARBA" id="ARBA00039063"/>
    </source>
</evidence>
<evidence type="ECO:0000256" key="6">
    <source>
        <dbReference type="ARBA" id="ARBA00022723"/>
    </source>
</evidence>
<comment type="cofactor">
    <cofactor evidence="1">
        <name>heme b</name>
        <dbReference type="ChEBI" id="CHEBI:60344"/>
    </cofactor>
</comment>
<organism evidence="15 16">
    <name type="scientific">Chlorella ohadii</name>
    <dbReference type="NCBI Taxonomy" id="2649997"/>
    <lineage>
        <taxon>Eukaryota</taxon>
        <taxon>Viridiplantae</taxon>
        <taxon>Chlorophyta</taxon>
        <taxon>core chlorophytes</taxon>
        <taxon>Trebouxiophyceae</taxon>
        <taxon>Chlorellales</taxon>
        <taxon>Chlorellaceae</taxon>
        <taxon>Chlorella clade</taxon>
        <taxon>Chlorella</taxon>
    </lineage>
</organism>
<keyword evidence="10" id="KW-0496">Mitochondrion</keyword>
<evidence type="ECO:0000256" key="2">
    <source>
        <dbReference type="ARBA" id="ARBA00004305"/>
    </source>
</evidence>
<dbReference type="GO" id="GO:0042744">
    <property type="term" value="P:hydrogen peroxide catabolic process"/>
    <property type="evidence" value="ECO:0007669"/>
    <property type="project" value="TreeGrafter"/>
</dbReference>
<dbReference type="GO" id="GO:0034599">
    <property type="term" value="P:cellular response to oxidative stress"/>
    <property type="evidence" value="ECO:0007669"/>
    <property type="project" value="InterPro"/>
</dbReference>
<comment type="catalytic activity">
    <reaction evidence="13">
        <text>2 Fe(II)-[cytochrome c] + H2O2 + 2 H(+) = 2 Fe(III)-[cytochrome c] + 2 H2O</text>
        <dbReference type="Rhea" id="RHEA:16581"/>
        <dbReference type="Rhea" id="RHEA-COMP:10350"/>
        <dbReference type="Rhea" id="RHEA-COMP:14399"/>
        <dbReference type="ChEBI" id="CHEBI:15377"/>
        <dbReference type="ChEBI" id="CHEBI:15378"/>
        <dbReference type="ChEBI" id="CHEBI:16240"/>
        <dbReference type="ChEBI" id="CHEBI:29033"/>
        <dbReference type="ChEBI" id="CHEBI:29034"/>
        <dbReference type="EC" id="1.11.1.5"/>
    </reaction>
</comment>
<dbReference type="InterPro" id="IPR044831">
    <property type="entry name" value="Ccp1-like"/>
</dbReference>
<dbReference type="PROSITE" id="PS00435">
    <property type="entry name" value="PEROXIDASE_1"/>
    <property type="match status" value="1"/>
</dbReference>
<proteinExistence type="inferred from homology"/>
<evidence type="ECO:0000256" key="3">
    <source>
        <dbReference type="ARBA" id="ARBA00004569"/>
    </source>
</evidence>
<dbReference type="InterPro" id="IPR019793">
    <property type="entry name" value="Peroxidases_heam-ligand_BS"/>
</dbReference>
<accession>A0AAD5DNA9</accession>
<dbReference type="SUPFAM" id="SSF48113">
    <property type="entry name" value="Heme-dependent peroxidases"/>
    <property type="match status" value="1"/>
</dbReference>
<dbReference type="InterPro" id="IPR010255">
    <property type="entry name" value="Haem_peroxidase_sf"/>
</dbReference>
<dbReference type="Proteomes" id="UP001205105">
    <property type="component" value="Unassembled WGS sequence"/>
</dbReference>
<keyword evidence="9" id="KW-0408">Iron</keyword>
<evidence type="ECO:0000259" key="14">
    <source>
        <dbReference type="Pfam" id="PF00141"/>
    </source>
</evidence>
<evidence type="ECO:0000256" key="4">
    <source>
        <dbReference type="ARBA" id="ARBA00006873"/>
    </source>
</evidence>
<dbReference type="Gene3D" id="1.10.420.10">
    <property type="entry name" value="Peroxidase, domain 2"/>
    <property type="match status" value="1"/>
</dbReference>
<dbReference type="InterPro" id="IPR002016">
    <property type="entry name" value="Haem_peroxidase"/>
</dbReference>
<dbReference type="PANTHER" id="PTHR31356:SF58">
    <property type="entry name" value="CYTOCHROME C PEROXIDASE, MITOCHONDRIAL"/>
    <property type="match status" value="1"/>
</dbReference>
<protein>
    <recommendedName>
        <fullName evidence="12">Cytochrome c peroxidase, mitochondrial</fullName>
        <ecNumber evidence="5">1.11.1.11</ecNumber>
        <ecNumber evidence="11">1.11.1.5</ecNumber>
    </recommendedName>
</protein>
<comment type="caution">
    <text evidence="15">The sequence shown here is derived from an EMBL/GenBank/DDBJ whole genome shotgun (WGS) entry which is preliminary data.</text>
</comment>
<reference evidence="15" key="1">
    <citation type="submission" date="2020-11" db="EMBL/GenBank/DDBJ databases">
        <title>Chlorella ohadii genome sequencing and assembly.</title>
        <authorList>
            <person name="Murik O."/>
            <person name="Treves H."/>
            <person name="Kedem I."/>
            <person name="Shotland Y."/>
            <person name="Kaplan A."/>
        </authorList>
    </citation>
    <scope>NUCLEOTIDE SEQUENCE</scope>
    <source>
        <strain evidence="15">1</strain>
    </source>
</reference>
<evidence type="ECO:0000256" key="8">
    <source>
        <dbReference type="ARBA" id="ARBA00023002"/>
    </source>
</evidence>
<name>A0AAD5DNA9_9CHLO</name>
<feature type="domain" description="Plant heme peroxidase family profile" evidence="14">
    <location>
        <begin position="1"/>
        <end position="94"/>
    </location>
</feature>
<keyword evidence="16" id="KW-1185">Reference proteome</keyword>
<keyword evidence="7" id="KW-0809">Transit peptide</keyword>
<evidence type="ECO:0000256" key="5">
    <source>
        <dbReference type="ARBA" id="ARBA00012940"/>
    </source>
</evidence>
<evidence type="ECO:0000313" key="16">
    <source>
        <dbReference type="Proteomes" id="UP001205105"/>
    </source>
</evidence>
<dbReference type="GO" id="GO:0004130">
    <property type="term" value="F:cytochrome-c peroxidase activity"/>
    <property type="evidence" value="ECO:0007669"/>
    <property type="project" value="UniProtKB-EC"/>
</dbReference>
<dbReference type="PANTHER" id="PTHR31356">
    <property type="entry name" value="THYLAKOID LUMENAL 29 KDA PROTEIN, CHLOROPLASTIC-RELATED"/>
    <property type="match status" value="1"/>
</dbReference>
<dbReference type="PRINTS" id="PR00458">
    <property type="entry name" value="PEROXIDASE"/>
</dbReference>
<dbReference type="GO" id="GO:0046872">
    <property type="term" value="F:metal ion binding"/>
    <property type="evidence" value="ECO:0007669"/>
    <property type="project" value="UniProtKB-KW"/>
</dbReference>
<dbReference type="Pfam" id="PF00141">
    <property type="entry name" value="peroxidase"/>
    <property type="match status" value="1"/>
</dbReference>
<evidence type="ECO:0000256" key="7">
    <source>
        <dbReference type="ARBA" id="ARBA00022946"/>
    </source>
</evidence>
<gene>
    <name evidence="15" type="ORF">COHA_006765</name>
</gene>
<evidence type="ECO:0000256" key="10">
    <source>
        <dbReference type="ARBA" id="ARBA00023128"/>
    </source>
</evidence>
<comment type="similarity">
    <text evidence="4">Belongs to the peroxidase family. Ascorbate peroxidase subfamily.</text>
</comment>
<evidence type="ECO:0000256" key="13">
    <source>
        <dbReference type="ARBA" id="ARBA00049265"/>
    </source>
</evidence>
<dbReference type="EMBL" id="JADXDR010000100">
    <property type="protein sequence ID" value="KAI7839498.1"/>
    <property type="molecule type" value="Genomic_DNA"/>
</dbReference>
<dbReference type="GO" id="GO:0020037">
    <property type="term" value="F:heme binding"/>
    <property type="evidence" value="ECO:0007669"/>
    <property type="project" value="InterPro"/>
</dbReference>
<dbReference type="EC" id="1.11.1.11" evidence="5"/>
<evidence type="ECO:0000256" key="9">
    <source>
        <dbReference type="ARBA" id="ARBA00023004"/>
    </source>
</evidence>
<evidence type="ECO:0000256" key="1">
    <source>
        <dbReference type="ARBA" id="ARBA00001970"/>
    </source>
</evidence>
<dbReference type="GO" id="GO:0000302">
    <property type="term" value="P:response to reactive oxygen species"/>
    <property type="evidence" value="ECO:0007669"/>
    <property type="project" value="TreeGrafter"/>
</dbReference>
<comment type="subcellular location">
    <subcellularLocation>
        <location evidence="3">Mitochondrion intermembrane space</location>
    </subcellularLocation>
    <subcellularLocation>
        <location evidence="2">Mitochondrion matrix</location>
    </subcellularLocation>
</comment>
<dbReference type="PRINTS" id="PR00459">
    <property type="entry name" value="ASPEROXIDASE"/>
</dbReference>